<feature type="domain" description="Polyketide synthase-like phosphopantetheine-binding" evidence="4">
    <location>
        <begin position="1745"/>
        <end position="1820"/>
    </location>
</feature>
<accession>A0A2H3JR60</accession>
<keyword evidence="1" id="KW-0596">Phosphopantetheine</keyword>
<dbReference type="InterPro" id="IPR011545">
    <property type="entry name" value="DEAD/DEAH_box_helicase_dom"/>
</dbReference>
<dbReference type="Pfam" id="PF23562">
    <property type="entry name" value="AMP-binding_C_3"/>
    <property type="match status" value="2"/>
</dbReference>
<dbReference type="EMBL" id="KB468124">
    <property type="protein sequence ID" value="PCH42383.1"/>
    <property type="molecule type" value="Genomic_DNA"/>
</dbReference>
<dbReference type="SMART" id="SM00823">
    <property type="entry name" value="PKS_PP"/>
    <property type="match status" value="2"/>
</dbReference>
<evidence type="ECO:0000313" key="5">
    <source>
        <dbReference type="EMBL" id="PCH42383.1"/>
    </source>
</evidence>
<proteinExistence type="predicted"/>
<keyword evidence="6" id="KW-1185">Reference proteome</keyword>
<dbReference type="Gene3D" id="3.40.50.11350">
    <property type="match status" value="1"/>
</dbReference>
<keyword evidence="2" id="KW-0597">Phosphoprotein</keyword>
<name>A0A2H3JR60_WOLCO</name>
<evidence type="ECO:0000259" key="4">
    <source>
        <dbReference type="SMART" id="SM00823"/>
    </source>
</evidence>
<dbReference type="InterPro" id="IPR013120">
    <property type="entry name" value="FAR_NAD-bd"/>
</dbReference>
<dbReference type="InterPro" id="IPR027417">
    <property type="entry name" value="P-loop_NTPase"/>
</dbReference>
<gene>
    <name evidence="5" type="ORF">WOLCODRAFT_102030</name>
</gene>
<evidence type="ECO:0000313" key="6">
    <source>
        <dbReference type="Proteomes" id="UP000218811"/>
    </source>
</evidence>
<dbReference type="SUPFAM" id="SSF56801">
    <property type="entry name" value="Acetyl-CoA synthetase-like"/>
    <property type="match status" value="2"/>
</dbReference>
<dbReference type="Gene3D" id="3.40.50.720">
    <property type="entry name" value="NAD(P)-binding Rossmann-like Domain"/>
    <property type="match status" value="3"/>
</dbReference>
<feature type="region of interest" description="Disordered" evidence="3">
    <location>
        <begin position="1"/>
        <end position="27"/>
    </location>
</feature>
<dbReference type="SUPFAM" id="SSF51735">
    <property type="entry name" value="NAD(P)-binding Rossmann-fold domains"/>
    <property type="match status" value="2"/>
</dbReference>
<dbReference type="InterPro" id="IPR042099">
    <property type="entry name" value="ANL_N_sf"/>
</dbReference>
<evidence type="ECO:0000256" key="1">
    <source>
        <dbReference type="ARBA" id="ARBA00022450"/>
    </source>
</evidence>
<reference evidence="5 6" key="1">
    <citation type="journal article" date="2012" name="Science">
        <title>The Paleozoic origin of enzymatic lignin decomposition reconstructed from 31 fungal genomes.</title>
        <authorList>
            <person name="Floudas D."/>
            <person name="Binder M."/>
            <person name="Riley R."/>
            <person name="Barry K."/>
            <person name="Blanchette R.A."/>
            <person name="Henrissat B."/>
            <person name="Martinez A.T."/>
            <person name="Otillar R."/>
            <person name="Spatafora J.W."/>
            <person name="Yadav J.S."/>
            <person name="Aerts A."/>
            <person name="Benoit I."/>
            <person name="Boyd A."/>
            <person name="Carlson A."/>
            <person name="Copeland A."/>
            <person name="Coutinho P.M."/>
            <person name="de Vries R.P."/>
            <person name="Ferreira P."/>
            <person name="Findley K."/>
            <person name="Foster B."/>
            <person name="Gaskell J."/>
            <person name="Glotzer D."/>
            <person name="Gorecki P."/>
            <person name="Heitman J."/>
            <person name="Hesse C."/>
            <person name="Hori C."/>
            <person name="Igarashi K."/>
            <person name="Jurgens J.A."/>
            <person name="Kallen N."/>
            <person name="Kersten P."/>
            <person name="Kohler A."/>
            <person name="Kuees U."/>
            <person name="Kumar T.K.A."/>
            <person name="Kuo A."/>
            <person name="LaButti K."/>
            <person name="Larrondo L.F."/>
            <person name="Lindquist E."/>
            <person name="Ling A."/>
            <person name="Lombard V."/>
            <person name="Lucas S."/>
            <person name="Lundell T."/>
            <person name="Martin R."/>
            <person name="McLaughlin D.J."/>
            <person name="Morgenstern I."/>
            <person name="Morin E."/>
            <person name="Murat C."/>
            <person name="Nagy L.G."/>
            <person name="Nolan M."/>
            <person name="Ohm R.A."/>
            <person name="Patyshakuliyeva A."/>
            <person name="Rokas A."/>
            <person name="Ruiz-Duenas F.J."/>
            <person name="Sabat G."/>
            <person name="Salamov A."/>
            <person name="Samejima M."/>
            <person name="Schmutz J."/>
            <person name="Slot J.C."/>
            <person name="St John F."/>
            <person name="Stenlid J."/>
            <person name="Sun H."/>
            <person name="Sun S."/>
            <person name="Syed K."/>
            <person name="Tsang A."/>
            <person name="Wiebenga A."/>
            <person name="Young D."/>
            <person name="Pisabarro A."/>
            <person name="Eastwood D.C."/>
            <person name="Martin F."/>
            <person name="Cullen D."/>
            <person name="Grigoriev I.V."/>
            <person name="Hibbett D.S."/>
        </authorList>
    </citation>
    <scope>NUCLEOTIDE SEQUENCE [LARGE SCALE GENOMIC DNA]</scope>
    <source>
        <strain evidence="5 6">MD-104</strain>
    </source>
</reference>
<dbReference type="PANTHER" id="PTHR43439:SF2">
    <property type="entry name" value="ENZYME, PUTATIVE (JCVI)-RELATED"/>
    <property type="match status" value="1"/>
</dbReference>
<dbReference type="InterPro" id="IPR020806">
    <property type="entry name" value="PKS_PP-bd"/>
</dbReference>
<dbReference type="InterPro" id="IPR036291">
    <property type="entry name" value="NAD(P)-bd_dom_sf"/>
</dbReference>
<dbReference type="Proteomes" id="UP000218811">
    <property type="component" value="Unassembled WGS sequence"/>
</dbReference>
<evidence type="ECO:0000256" key="2">
    <source>
        <dbReference type="ARBA" id="ARBA00022553"/>
    </source>
</evidence>
<dbReference type="Pfam" id="PF07993">
    <property type="entry name" value="NAD_binding_4"/>
    <property type="match status" value="3"/>
</dbReference>
<feature type="domain" description="Polyketide synthase-like phosphopantetheine-binding" evidence="4">
    <location>
        <begin position="590"/>
        <end position="665"/>
    </location>
</feature>
<dbReference type="Gene3D" id="3.40.50.300">
    <property type="entry name" value="P-loop containing nucleotide triphosphate hydrolases"/>
    <property type="match status" value="1"/>
</dbReference>
<dbReference type="STRING" id="742152.A0A2H3JR60"/>
<protein>
    <submittedName>
        <fullName evidence="5">Acetyl-CoA synthetase-like protein</fullName>
    </submittedName>
</protein>
<dbReference type="Pfam" id="PF00270">
    <property type="entry name" value="DEAD"/>
    <property type="match status" value="1"/>
</dbReference>
<dbReference type="CDD" id="cd11296">
    <property type="entry name" value="O-FucT_like"/>
    <property type="match status" value="1"/>
</dbReference>
<dbReference type="Gene3D" id="3.40.50.12780">
    <property type="entry name" value="N-terminal domain of ligase-like"/>
    <property type="match status" value="2"/>
</dbReference>
<dbReference type="SUPFAM" id="SSF52540">
    <property type="entry name" value="P-loop containing nucleoside triphosphate hydrolases"/>
    <property type="match status" value="1"/>
</dbReference>
<dbReference type="OrthoDB" id="429813at2759"/>
<dbReference type="PANTHER" id="PTHR43439">
    <property type="entry name" value="PHENYLACETATE-COENZYME A LIGASE"/>
    <property type="match status" value="1"/>
</dbReference>
<evidence type="ECO:0000256" key="3">
    <source>
        <dbReference type="SAM" id="MobiDB-lite"/>
    </source>
</evidence>
<feature type="region of interest" description="Disordered" evidence="3">
    <location>
        <begin position="2344"/>
        <end position="2367"/>
    </location>
</feature>
<dbReference type="OMA" id="VGREQAM"/>
<sequence>MPQPARKLLPPYPRNQGLSSPTFRQPPLDGSLTLPELYEWYAEHSPDRSLFVYTDDDDKVHHITWKQAAGAVRTSARLIGERVGWTSGSRELPVVAVLATSDSIPYSAMTIGLMRAGYVAFLLSTRNSPAATAHLLSKVGVRHVFVGQEQSTLDLIKEALDLMKAHDPSAALPETSPMPVYEELYLPSELCPLSEDVPYEFKGSDAPALVLHSSGSTAFPKPILMTNYRLNEIIVTPCYGERDLADQVLSLHTTPMFHAMGVMISMWAVSAGLIFAVFAPRSPPPVATPDAVIHAAQATDCDIILSVPSTIEAWSRDPSYVKWLATRTGVSYGGGPLNKEVGDYLVSHGVSIFNLYGSTECAVLNVFLPAEVDKDWEYFQLAKNIDARLIPHGDNAYEFVVLMNELVTPSVLNTKIDGVDGYDTSDLLQPHPTKPGHYKILGRADDQIMHSTGEKTNPGPLETMMNQDPHVNASVMFGRGRFQAGILVDPKPEFRFDPSDEARLAEFRNKIWPTIERMNAYAPQHSRLFKEMIIVSKPSKPFTYTAKGTVRRGAVTSEYEDEVNQLYETVASSAQSSVPPPSGWDITSTTGYIRDIIHKALMRPVTDDDDLFQHGCDSLQATNIHNTVLHALRESSRTDTRKIVGNFVYDHPTISKLGAYVASLAAGQHTESSSAINVTERVAAMRAMVEKYTKDFPVRLSGDSTVSVASDGDVVLLTGSTGGLGCHLLAQLVSSPEIARIYALNRPSRGRLLSDRQRSALVERGLDAGLVDSEKVVLLEGELTKSSWGLPEDTYDEIHRSVTHIIHNAWRVDFVINLSSFEDSVHGLRKLIDFALTSPLKIAPRVAFTSSIGIYQNSPCDIVFSEAPVSPELPVGTGYAESKWVSEQILYDTAARTPLKALVIRVGQICGGLDGAWNAHEWFPTLVQSAPKLGCFPDDSKSVDWVPIEIAASAVIDFRKVSGIVHLVHPRPTAWHTLARAIADIFTVPLVPYEQWLAVLERAAAATDPSAAQDGKGNATLRALSLLDFFRGVGAKLETGRRAMGLPELEVTHAVQVSPTLADPALRRLCEEDVTRWIAYWERTTFGANSSPYDWQLDVTEALLLGLDTIVIAGTGAGKTMPFSMPFLLEENREKIIVIISPLDQLEEDQVSDMFLNVYFPPNHILFDSGKTVSAYGSNGNSCKLGDILPTAPPGELNQSSRPTYRQPPLDGSLTLPELYEWHAEHSPEHRLFIYADANGEVQHITWKQAAGAVRTSARLIRERVNWTPGSSESPVVAILASSDSIPYVAMTVGLMRAGYIAFLLSPRNSPAAIAHLLSKVCARHVLVGQERSMSDLIEKALDLMKANDRQVTLPGISPMPVYEELYIPSERCPTNEDVPYEFKGPDAPALILHSSGTTAFPKPIIKTNYRLNEVLICPCYGERDLADQVLSLHTTPMFHGMGVFVSMWAASSGLTLAVFAPRSPPPVASPETVIDAIRATDCAYILTIPSTLEAWSRNSDFVDLLTTRAGVLYGGGPLNKEVGDYLISQGVGIWNIYGFPTKLHVREHVVLARDAAEFGKDWEYFQIAGNMSTKLVQQYDNTYELVVLVRYYRILGRVDDQIMHSTGEKTNPGPLEAMMNQDTHVHTSVMFGRGRYQAGILVDPEVEYTFDASDEAKLSEFRNKIWPTIEKMNAFAPQHSRLFKEMIIVSKPLKPFTYTAKGTLRRGAVIDVYEDEINQLYETVEASSQSSIPPPSRWDIVSTTDYVRAVTRNVLVYPVKDDDDIFQHGCDSLQATNIRNTLLRALQESVQTDTRKLVSNFVYDYPTISKLGGYVAVLAAGQGTENSSAINVADRVAAMRVMVEKYTKDFPSRPSSNASTAVALDGDVVLLTGSTGGLGCHLLAQLAASSEIARIYALNRPSSGRLLSDRQRSVLVERGLDAGLVDSEKVVLLEGEPTKSNWGLPEDTYNEIHRSVTHVIHNAWRVDFAVNLPSFEDNVCSDSPCDTAFPEAPVDAELPVGTGYAESKWVSEQILYEAAARTTLKTLVIRVGQICSGLDGAWNAHEYFPTIVQSAPRLGCFPDDPKDVDWVPADISACAIADFRRASGTVHLVHPRPTAWHTLARVVADTFGVPLVPYAQWLAALERVAQDEGTKAAPRALSLLPFFRGAGAKVGTARRAMGFPELAVERAVRASPTLADPALRRVGEEDVRRWVKYWEKLRRPLVTQHTVISLRNMDISLHWNAVACRSARGTRQLCKSAATGEDSRKTRSCSRDPRSITCAWGGMRVPVSPTLAGVRCALGGRGGRAEEGSHKYQRVGLDERKCLPKCRHRGNANRSLSEELMSGVRGARVAVSARCGLAGGRRPQGEDVSDSDPSQSGALDGRMARCRAATDDHRGAYTQRCLRDLLPNPSPAARLPWLTRRLTKAFVASLTAITVVLLIVHTSHPTLMVGKDPEELSTPEPEQMPPLYERFYEYERRLPQHQVDPPDAKYFWIASHVRLSGWGNMMQELLLHAYLAHRIGRTFVWDEYTWNEDGSKYSLYNGKPIPSRIPLTAVIAGPTVGAPFHTDPSFARPASVSKEYFDRVCPENERRKLMNQDVDASLGHTSTAGTLIERWVEVMRDVDDRCVELPRDSSVMFDIWIMGDKNRLLDVWPGFSQSPVVREFAWSPLVELAFDMNRELLSPSSVFSPYLSSSAAFLLPAPPAAVPSPYSTPSAASTNAYVLPAERYAPLPGLLAMHVRRGDFVDHCVHLGRWSSSYVGFASIDALPDRLDVPQMDDESRIVAYRAHCFPSVAQIVARARAVRDAEAAAGRAPLRDVYVMTNGDAEWVKELKSALTRDGWANAASSRDLVVNPEQRYVKQAVDMLVGQRAQVFLGNGFSSLSGQIVMLRLASGIAPDQNRFFR</sequence>
<dbReference type="GO" id="GO:0031177">
    <property type="term" value="F:phosphopantetheine binding"/>
    <property type="evidence" value="ECO:0007669"/>
    <property type="project" value="InterPro"/>
</dbReference>
<organism evidence="5 6">
    <name type="scientific">Wolfiporia cocos (strain MD-104)</name>
    <name type="common">Brown rot fungus</name>
    <dbReference type="NCBI Taxonomy" id="742152"/>
    <lineage>
        <taxon>Eukaryota</taxon>
        <taxon>Fungi</taxon>
        <taxon>Dikarya</taxon>
        <taxon>Basidiomycota</taxon>
        <taxon>Agaricomycotina</taxon>
        <taxon>Agaricomycetes</taxon>
        <taxon>Polyporales</taxon>
        <taxon>Phaeolaceae</taxon>
        <taxon>Wolfiporia</taxon>
    </lineage>
</organism>
<dbReference type="Pfam" id="PF00501">
    <property type="entry name" value="AMP-binding"/>
    <property type="match status" value="2"/>
</dbReference>
<dbReference type="InterPro" id="IPR051414">
    <property type="entry name" value="Adenylate-forming_Reductase"/>
</dbReference>
<dbReference type="InterPro" id="IPR000873">
    <property type="entry name" value="AMP-dep_synth/lig_dom"/>
</dbReference>
<dbReference type="GO" id="GO:0005524">
    <property type="term" value="F:ATP binding"/>
    <property type="evidence" value="ECO:0007669"/>
    <property type="project" value="InterPro"/>
</dbReference>
<dbReference type="GO" id="GO:0003676">
    <property type="term" value="F:nucleic acid binding"/>
    <property type="evidence" value="ECO:0007669"/>
    <property type="project" value="InterPro"/>
</dbReference>